<dbReference type="EMBL" id="JAUPFM010000019">
    <property type="protein sequence ID" value="KAK2821054.1"/>
    <property type="molecule type" value="Genomic_DNA"/>
</dbReference>
<proteinExistence type="predicted"/>
<organism evidence="1 2">
    <name type="scientific">Channa striata</name>
    <name type="common">Snakehead murrel</name>
    <name type="synonym">Ophicephalus striatus</name>
    <dbReference type="NCBI Taxonomy" id="64152"/>
    <lineage>
        <taxon>Eukaryota</taxon>
        <taxon>Metazoa</taxon>
        <taxon>Chordata</taxon>
        <taxon>Craniata</taxon>
        <taxon>Vertebrata</taxon>
        <taxon>Euteleostomi</taxon>
        <taxon>Actinopterygii</taxon>
        <taxon>Neopterygii</taxon>
        <taxon>Teleostei</taxon>
        <taxon>Neoteleostei</taxon>
        <taxon>Acanthomorphata</taxon>
        <taxon>Anabantaria</taxon>
        <taxon>Anabantiformes</taxon>
        <taxon>Channoidei</taxon>
        <taxon>Channidae</taxon>
        <taxon>Channa</taxon>
    </lineage>
</organism>
<dbReference type="Proteomes" id="UP001187415">
    <property type="component" value="Unassembled WGS sequence"/>
</dbReference>
<evidence type="ECO:0000313" key="2">
    <source>
        <dbReference type="Proteomes" id="UP001187415"/>
    </source>
</evidence>
<reference evidence="1" key="1">
    <citation type="submission" date="2023-07" db="EMBL/GenBank/DDBJ databases">
        <title>Chromosome-level Genome Assembly of Striped Snakehead (Channa striata).</title>
        <authorList>
            <person name="Liu H."/>
        </authorList>
    </citation>
    <scope>NUCLEOTIDE SEQUENCE</scope>
    <source>
        <strain evidence="1">Gz</strain>
        <tissue evidence="1">Muscle</tissue>
    </source>
</reference>
<name>A0AA88IUP0_CHASR</name>
<comment type="caution">
    <text evidence="1">The sequence shown here is derived from an EMBL/GenBank/DDBJ whole genome shotgun (WGS) entry which is preliminary data.</text>
</comment>
<evidence type="ECO:0000313" key="1">
    <source>
        <dbReference type="EMBL" id="KAK2821054.1"/>
    </source>
</evidence>
<keyword evidence="2" id="KW-1185">Reference proteome</keyword>
<dbReference type="AlphaFoldDB" id="A0AA88IUP0"/>
<gene>
    <name evidence="1" type="ORF">Q5P01_024013</name>
</gene>
<protein>
    <submittedName>
        <fullName evidence="1">Uncharacterized protein</fullName>
    </submittedName>
</protein>
<accession>A0AA88IUP0</accession>
<sequence>MLTLGHKDRHLRVRAQHSAGTLLARVERSIKLRWLNRTESVKLPLDSTDTGTLDSLAASFYCIIVASAQFLHVITVPQQCPD</sequence>